<feature type="repeat" description="WD" evidence="3">
    <location>
        <begin position="392"/>
        <end position="432"/>
    </location>
</feature>
<dbReference type="EMBL" id="KE346305">
    <property type="protein sequence ID" value="EXC32622.1"/>
    <property type="molecule type" value="Genomic_DNA"/>
</dbReference>
<evidence type="ECO:0000313" key="6">
    <source>
        <dbReference type="Proteomes" id="UP000030645"/>
    </source>
</evidence>
<evidence type="ECO:0000313" key="5">
    <source>
        <dbReference type="EMBL" id="EXC32622.1"/>
    </source>
</evidence>
<dbReference type="InterPro" id="IPR020472">
    <property type="entry name" value="WD40_PAC1"/>
</dbReference>
<dbReference type="eggNOG" id="KOG0274">
    <property type="taxonomic scope" value="Eukaryota"/>
</dbReference>
<dbReference type="Gene3D" id="1.20.1280.50">
    <property type="match status" value="1"/>
</dbReference>
<feature type="compositionally biased region" description="Basic and acidic residues" evidence="4">
    <location>
        <begin position="484"/>
        <end position="496"/>
    </location>
</feature>
<feature type="region of interest" description="Disordered" evidence="4">
    <location>
        <begin position="479"/>
        <end position="511"/>
    </location>
</feature>
<dbReference type="AlphaFoldDB" id="W9S9R6"/>
<feature type="repeat" description="WD" evidence="3">
    <location>
        <begin position="205"/>
        <end position="244"/>
    </location>
</feature>
<dbReference type="PROSITE" id="PS50294">
    <property type="entry name" value="WD_REPEATS_REGION"/>
    <property type="match status" value="1"/>
</dbReference>
<keyword evidence="6" id="KW-1185">Reference proteome</keyword>
<dbReference type="PROSITE" id="PS00678">
    <property type="entry name" value="WD_REPEATS_1"/>
    <property type="match status" value="2"/>
</dbReference>
<gene>
    <name evidence="5" type="ORF">L484_001948</name>
</gene>
<name>W9S9R6_9ROSA</name>
<organism evidence="5 6">
    <name type="scientific">Morus notabilis</name>
    <dbReference type="NCBI Taxonomy" id="981085"/>
    <lineage>
        <taxon>Eukaryota</taxon>
        <taxon>Viridiplantae</taxon>
        <taxon>Streptophyta</taxon>
        <taxon>Embryophyta</taxon>
        <taxon>Tracheophyta</taxon>
        <taxon>Spermatophyta</taxon>
        <taxon>Magnoliopsida</taxon>
        <taxon>eudicotyledons</taxon>
        <taxon>Gunneridae</taxon>
        <taxon>Pentapetalae</taxon>
        <taxon>rosids</taxon>
        <taxon>fabids</taxon>
        <taxon>Rosales</taxon>
        <taxon>Moraceae</taxon>
        <taxon>Moreae</taxon>
        <taxon>Morus</taxon>
    </lineage>
</organism>
<dbReference type="Proteomes" id="UP000030645">
    <property type="component" value="Unassembled WGS sequence"/>
</dbReference>
<sequence>MADPSPTTSTPTIQSQRLSRTTITDVNLDSLAQCASHLGLQDLSNMAMTCKYFKKVAYSDSVWFHWFREHWEKQATSICSQTSGVREAYLARRKAVHQFKFSNPFDVEYFTDSKSFDHMIFDKNDIIFSQGPSIQMVEIDGFYHSRVSYKRRNVHNARITSMRLFPLNETSLFRSESQRNDNFLVTSSCDRSIRLWWKGSCQRCFKGHSGPVSALSDKLLGDGVGKVLASGGEDGTVRLWSLSSSGKRGQHSPKATLYGHGKPIKLMSVAGHKASLLATISKDSKVRVWDTTTSSAARSSCCVGMTSVPGVPVNMKCHEALIYVAAGSSVVAIDLRIMQKVMTAAVHQTKLYSFEGLPSKSLICTGGDGRAMLWDVRRNQETVIRPEPIAELDGHTGPVTLLHMDPYKIVTAGQEDVCVNVWEADTGTQTNSFTCGFPEEPSVASGCSAMAVDGCRIVTGSYGPRMGLVRYKDFSSASCPASQRETEDDHVSKFWDSESYSDTDEDEAVAY</sequence>
<keyword evidence="1 3" id="KW-0853">WD repeat</keyword>
<dbReference type="STRING" id="981085.W9S9R6"/>
<protein>
    <submittedName>
        <fullName evidence="5">TAF5-like RNA polymerase II p300/CBP-associated factor-associated factor 65 kDa subunit 5L</fullName>
    </submittedName>
</protein>
<dbReference type="PROSITE" id="PS50082">
    <property type="entry name" value="WD_REPEATS_2"/>
    <property type="match status" value="3"/>
</dbReference>
<feature type="compositionally biased region" description="Acidic residues" evidence="4">
    <location>
        <begin position="499"/>
        <end position="511"/>
    </location>
</feature>
<dbReference type="Gene3D" id="2.130.10.10">
    <property type="entry name" value="YVTN repeat-like/Quinoprotein amine dehydrogenase"/>
    <property type="match status" value="2"/>
</dbReference>
<accession>W9S9R6</accession>
<dbReference type="SMART" id="SM00320">
    <property type="entry name" value="WD40"/>
    <property type="match status" value="5"/>
</dbReference>
<evidence type="ECO:0000256" key="3">
    <source>
        <dbReference type="PROSITE-ProRule" id="PRU00221"/>
    </source>
</evidence>
<reference evidence="6" key="1">
    <citation type="submission" date="2013-01" db="EMBL/GenBank/DDBJ databases">
        <title>Draft Genome Sequence of a Mulberry Tree, Morus notabilis C.K. Schneid.</title>
        <authorList>
            <person name="He N."/>
            <person name="Zhao S."/>
        </authorList>
    </citation>
    <scope>NUCLEOTIDE SEQUENCE</scope>
</reference>
<dbReference type="PRINTS" id="PR00320">
    <property type="entry name" value="GPROTEINBRPT"/>
</dbReference>
<dbReference type="PANTHER" id="PTHR22847:SF746">
    <property type="entry name" value="OS01G0185400 PROTEIN"/>
    <property type="match status" value="1"/>
</dbReference>
<dbReference type="InterPro" id="IPR036047">
    <property type="entry name" value="F-box-like_dom_sf"/>
</dbReference>
<dbReference type="InterPro" id="IPR001680">
    <property type="entry name" value="WD40_rpt"/>
</dbReference>
<dbReference type="InterPro" id="IPR015943">
    <property type="entry name" value="WD40/YVTN_repeat-like_dom_sf"/>
</dbReference>
<evidence type="ECO:0000256" key="4">
    <source>
        <dbReference type="SAM" id="MobiDB-lite"/>
    </source>
</evidence>
<dbReference type="PANTHER" id="PTHR22847">
    <property type="entry name" value="WD40 REPEAT PROTEIN"/>
    <property type="match status" value="1"/>
</dbReference>
<evidence type="ECO:0000256" key="2">
    <source>
        <dbReference type="ARBA" id="ARBA00022737"/>
    </source>
</evidence>
<proteinExistence type="predicted"/>
<keyword evidence="2" id="KW-0677">Repeat</keyword>
<evidence type="ECO:0000256" key="1">
    <source>
        <dbReference type="ARBA" id="ARBA00022574"/>
    </source>
</evidence>
<feature type="repeat" description="WD" evidence="3">
    <location>
        <begin position="257"/>
        <end position="299"/>
    </location>
</feature>
<dbReference type="InterPro" id="IPR019775">
    <property type="entry name" value="WD40_repeat_CS"/>
</dbReference>
<dbReference type="InterPro" id="IPR036322">
    <property type="entry name" value="WD40_repeat_dom_sf"/>
</dbReference>
<dbReference type="Pfam" id="PF00400">
    <property type="entry name" value="WD40"/>
    <property type="match status" value="3"/>
</dbReference>
<dbReference type="SUPFAM" id="SSF50978">
    <property type="entry name" value="WD40 repeat-like"/>
    <property type="match status" value="1"/>
</dbReference>
<dbReference type="SUPFAM" id="SSF81383">
    <property type="entry name" value="F-box domain"/>
    <property type="match status" value="1"/>
</dbReference>
<dbReference type="OrthoDB" id="727118at2759"/>
<dbReference type="KEGG" id="mnt:21385530"/>